<evidence type="ECO:0000256" key="4">
    <source>
        <dbReference type="ARBA" id="ARBA00022989"/>
    </source>
</evidence>
<evidence type="ECO:0000256" key="3">
    <source>
        <dbReference type="ARBA" id="ARBA00022692"/>
    </source>
</evidence>
<accession>A0A6N6VXL4</accession>
<keyword evidence="3 7" id="KW-0812">Transmembrane</keyword>
<evidence type="ECO:0000256" key="7">
    <source>
        <dbReference type="SAM" id="Phobius"/>
    </source>
</evidence>
<feature type="transmembrane region" description="Helical" evidence="7">
    <location>
        <begin position="100"/>
        <end position="117"/>
    </location>
</feature>
<dbReference type="Proteomes" id="UP000437748">
    <property type="component" value="Unassembled WGS sequence"/>
</dbReference>
<proteinExistence type="inferred from homology"/>
<evidence type="ECO:0000256" key="1">
    <source>
        <dbReference type="ARBA" id="ARBA00004651"/>
    </source>
</evidence>
<keyword evidence="10" id="KW-1185">Reference proteome</keyword>
<sequence length="370" mass="43096">MKIKNEFFFFIKNEFSFSKTKLIYALKITIAASIGGAIAFYLSYYKQIGLGWWIGSSIFAIPSITLAASLKKGIQRVNATFLGCFVGFILSLIIEKNNFLFILFTLITTSIWCTLSFGSKKFSYQYFLSGILSLMIMAALFENESPLYLAIARIIDTIIGVIITLVIFYCLWPKRQKIIWQVFEHEKIIVQKLSLIYEHKSNSILHEKELNSMLNRRMEIQIIDELSLLKQFQDDIKLEFFEKDKKIKLINETFSYYEELFILIKSLPKFSITEGKSIAHLSQIKPILEQIFSKISQSIKENKLNSEIELLFHELKEKLEISAAQKEFLNYSIISNLKFYSFIDSSEKIINKIHFHMKSNQNEIRISGFK</sequence>
<evidence type="ECO:0000313" key="10">
    <source>
        <dbReference type="Proteomes" id="UP000437748"/>
    </source>
</evidence>
<protein>
    <recommendedName>
        <fullName evidence="8">Integral membrane bound transporter domain-containing protein</fullName>
    </recommendedName>
</protein>
<feature type="transmembrane region" description="Helical" evidence="7">
    <location>
        <begin position="77"/>
        <end position="94"/>
    </location>
</feature>
<dbReference type="PANTHER" id="PTHR30509">
    <property type="entry name" value="P-HYDROXYBENZOIC ACID EFFLUX PUMP SUBUNIT-RELATED"/>
    <property type="match status" value="1"/>
</dbReference>
<feature type="transmembrane region" description="Helical" evidence="7">
    <location>
        <begin position="124"/>
        <end position="141"/>
    </location>
</feature>
<comment type="caution">
    <text evidence="9">The sequence shown here is derived from an EMBL/GenBank/DDBJ whole genome shotgun (WGS) entry which is preliminary data.</text>
</comment>
<comment type="subcellular location">
    <subcellularLocation>
        <location evidence="1">Cell membrane</location>
        <topology evidence="1">Multi-pass membrane protein</topology>
    </subcellularLocation>
</comment>
<evidence type="ECO:0000256" key="6">
    <source>
        <dbReference type="ARBA" id="ARBA00043993"/>
    </source>
</evidence>
<organism evidence="9 10">
    <name type="scientific">Silvanigrella paludirubra</name>
    <dbReference type="NCBI Taxonomy" id="2499159"/>
    <lineage>
        <taxon>Bacteria</taxon>
        <taxon>Pseudomonadati</taxon>
        <taxon>Bdellovibrionota</taxon>
        <taxon>Oligoflexia</taxon>
        <taxon>Silvanigrellales</taxon>
        <taxon>Silvanigrellaceae</taxon>
        <taxon>Silvanigrella</taxon>
    </lineage>
</organism>
<evidence type="ECO:0000256" key="2">
    <source>
        <dbReference type="ARBA" id="ARBA00022475"/>
    </source>
</evidence>
<feature type="transmembrane region" description="Helical" evidence="7">
    <location>
        <begin position="147"/>
        <end position="172"/>
    </location>
</feature>
<evidence type="ECO:0000313" key="9">
    <source>
        <dbReference type="EMBL" id="KAB8040854.1"/>
    </source>
</evidence>
<name>A0A6N6VXL4_9BACT</name>
<dbReference type="RefSeq" id="WP_153418375.1">
    <property type="nucleotide sequence ID" value="NZ_WFLM01000001.1"/>
</dbReference>
<evidence type="ECO:0000259" key="8">
    <source>
        <dbReference type="Pfam" id="PF13515"/>
    </source>
</evidence>
<dbReference type="AlphaFoldDB" id="A0A6N6VXL4"/>
<dbReference type="PANTHER" id="PTHR30509:SF9">
    <property type="entry name" value="MULTIDRUG RESISTANCE PROTEIN MDTO"/>
    <property type="match status" value="1"/>
</dbReference>
<keyword evidence="4 7" id="KW-1133">Transmembrane helix</keyword>
<reference evidence="9 10" key="1">
    <citation type="submission" date="2019-10" db="EMBL/GenBank/DDBJ databases">
        <title>New species of Slilvanegrellaceae.</title>
        <authorList>
            <person name="Pitt A."/>
            <person name="Hahn M.W."/>
        </authorList>
    </citation>
    <scope>NUCLEOTIDE SEQUENCE [LARGE SCALE GENOMIC DNA]</scope>
    <source>
        <strain evidence="9 10">SP-Ram-0.45-NSY-1</strain>
    </source>
</reference>
<feature type="transmembrane region" description="Helical" evidence="7">
    <location>
        <begin position="50"/>
        <end position="70"/>
    </location>
</feature>
<feature type="transmembrane region" description="Helical" evidence="7">
    <location>
        <begin position="21"/>
        <end position="44"/>
    </location>
</feature>
<dbReference type="EMBL" id="WFLM01000001">
    <property type="protein sequence ID" value="KAB8040854.1"/>
    <property type="molecule type" value="Genomic_DNA"/>
</dbReference>
<gene>
    <name evidence="9" type="ORF">GCL60_02695</name>
</gene>
<comment type="similarity">
    <text evidence="6">Belongs to the YccS/YhfK family.</text>
</comment>
<keyword evidence="2" id="KW-1003">Cell membrane</keyword>
<feature type="domain" description="Integral membrane bound transporter" evidence="8">
    <location>
        <begin position="38"/>
        <end position="167"/>
    </location>
</feature>
<keyword evidence="5 7" id="KW-0472">Membrane</keyword>
<dbReference type="Pfam" id="PF13515">
    <property type="entry name" value="FUSC_2"/>
    <property type="match status" value="1"/>
</dbReference>
<dbReference type="InterPro" id="IPR049453">
    <property type="entry name" value="Memb_transporter_dom"/>
</dbReference>
<evidence type="ECO:0000256" key="5">
    <source>
        <dbReference type="ARBA" id="ARBA00023136"/>
    </source>
</evidence>
<dbReference type="GO" id="GO:0005886">
    <property type="term" value="C:plasma membrane"/>
    <property type="evidence" value="ECO:0007669"/>
    <property type="project" value="UniProtKB-SubCell"/>
</dbReference>